<gene>
    <name evidence="1" type="ORF">cubi_00769</name>
</gene>
<evidence type="ECO:0000313" key="1">
    <source>
        <dbReference type="EMBL" id="OII71391.1"/>
    </source>
</evidence>
<dbReference type="RefSeq" id="XP_028873226.1">
    <property type="nucleotide sequence ID" value="XM_029017782.1"/>
</dbReference>
<comment type="caution">
    <text evidence="1">The sequence shown here is derived from an EMBL/GenBank/DDBJ whole genome shotgun (WGS) entry which is preliminary data.</text>
</comment>
<name>A0A1J4MBM4_9CRYT</name>
<dbReference type="EMBL" id="LRBP01000029">
    <property type="protein sequence ID" value="OII71391.1"/>
    <property type="molecule type" value="Genomic_DNA"/>
</dbReference>
<dbReference type="InterPro" id="IPR012674">
    <property type="entry name" value="Calycin"/>
</dbReference>
<dbReference type="OrthoDB" id="354351at2759"/>
<evidence type="ECO:0000313" key="2">
    <source>
        <dbReference type="Proteomes" id="UP000186176"/>
    </source>
</evidence>
<protein>
    <submittedName>
        <fullName evidence="1">Fatty acid binding protein</fullName>
    </submittedName>
</protein>
<reference evidence="1 2" key="1">
    <citation type="submission" date="2016-10" db="EMBL/GenBank/DDBJ databases">
        <title>Reductive evolution of mitochondrial metabolism and differential evolution of invasion-related proteins in Cryptosporidium.</title>
        <authorList>
            <person name="Liu S."/>
            <person name="Roellig D.M."/>
            <person name="Guo Y."/>
            <person name="Li N."/>
            <person name="Frace M.A."/>
            <person name="Tang K."/>
            <person name="Zhang L."/>
            <person name="Feng Y."/>
            <person name="Xiao L."/>
        </authorList>
    </citation>
    <scope>NUCLEOTIDE SEQUENCE [LARGE SCALE GENOMIC DNA]</scope>
    <source>
        <strain evidence="1">39726</strain>
    </source>
</reference>
<dbReference type="Gene3D" id="2.40.128.20">
    <property type="match status" value="1"/>
</dbReference>
<dbReference type="VEuPathDB" id="CryptoDB:cubi_00769"/>
<sequence length="265" mass="31136">MCDCFTFSKYKKDYNNVESYEFSDHFEISITSVESPGDGQINMNGNIKFYDEIMFCYGQLLENDDYNLCIPIEGNPNNIIKEELPKLLSNVGSRENVIKYEKKHPIVRKEVDNLKKPSEKNQECIQDLIGSWEIISEESDNMEEFLQKIGVGMLKRKVINKGNYTLKVELFDEKLLAIKIEPFFGPTQVMKWDLTGQVFIEKNSEVGIWKNKVEFIEFKHEKTNNKFVTAVCMTRESDNLRGKVIETRWTQPGREYTKIKFIRYR</sequence>
<organism evidence="1 2">
    <name type="scientific">Cryptosporidium ubiquitum</name>
    <dbReference type="NCBI Taxonomy" id="857276"/>
    <lineage>
        <taxon>Eukaryota</taxon>
        <taxon>Sar</taxon>
        <taxon>Alveolata</taxon>
        <taxon>Apicomplexa</taxon>
        <taxon>Conoidasida</taxon>
        <taxon>Coccidia</taxon>
        <taxon>Eucoccidiorida</taxon>
        <taxon>Eimeriorina</taxon>
        <taxon>Cryptosporidiidae</taxon>
        <taxon>Cryptosporidium</taxon>
    </lineage>
</organism>
<proteinExistence type="predicted"/>
<dbReference type="SUPFAM" id="SSF50814">
    <property type="entry name" value="Lipocalins"/>
    <property type="match status" value="1"/>
</dbReference>
<dbReference type="Proteomes" id="UP000186176">
    <property type="component" value="Unassembled WGS sequence"/>
</dbReference>
<keyword evidence="2" id="KW-1185">Reference proteome</keyword>
<dbReference type="GeneID" id="39977561"/>
<dbReference type="AlphaFoldDB" id="A0A1J4MBM4"/>
<accession>A0A1J4MBM4</accession>